<gene>
    <name evidence="1" type="ORF">LTS18_009750</name>
</gene>
<organism evidence="1 2">
    <name type="scientific">Coniosporium uncinatum</name>
    <dbReference type="NCBI Taxonomy" id="93489"/>
    <lineage>
        <taxon>Eukaryota</taxon>
        <taxon>Fungi</taxon>
        <taxon>Dikarya</taxon>
        <taxon>Ascomycota</taxon>
        <taxon>Pezizomycotina</taxon>
        <taxon>Dothideomycetes</taxon>
        <taxon>Dothideomycetes incertae sedis</taxon>
        <taxon>Coniosporium</taxon>
    </lineage>
</organism>
<keyword evidence="2" id="KW-1185">Reference proteome</keyword>
<comment type="caution">
    <text evidence="1">The sequence shown here is derived from an EMBL/GenBank/DDBJ whole genome shotgun (WGS) entry which is preliminary data.</text>
</comment>
<dbReference type="EMBL" id="JAWDJW010006600">
    <property type="protein sequence ID" value="KAK3064145.1"/>
    <property type="molecule type" value="Genomic_DNA"/>
</dbReference>
<reference evidence="1" key="1">
    <citation type="submission" date="2024-09" db="EMBL/GenBank/DDBJ databases">
        <title>Black Yeasts Isolated from many extreme environments.</title>
        <authorList>
            <person name="Coleine C."/>
            <person name="Stajich J.E."/>
            <person name="Selbmann L."/>
        </authorList>
    </citation>
    <scope>NUCLEOTIDE SEQUENCE</scope>
    <source>
        <strain evidence="1">CCFEE 5737</strain>
    </source>
</reference>
<accession>A0ACC3DA92</accession>
<evidence type="ECO:0000313" key="1">
    <source>
        <dbReference type="EMBL" id="KAK3064145.1"/>
    </source>
</evidence>
<name>A0ACC3DA92_9PEZI</name>
<proteinExistence type="predicted"/>
<dbReference type="Proteomes" id="UP001186974">
    <property type="component" value="Unassembled WGS sequence"/>
</dbReference>
<evidence type="ECO:0000313" key="2">
    <source>
        <dbReference type="Proteomes" id="UP001186974"/>
    </source>
</evidence>
<sequence>MPKSFADIVPQSQAKRQKRLAEIASNWGKRAEVCVPSNYQADADAKNWPSTLIKALCTLSNITTNESDWVRQELGAEAAQRNSRRPSSSTSAIHLQAEDVDEVIIKAVAKFVNPTQKRRTPTPLAAGHALENITKGLSDEAIVSRRGVTASEALPDIDVTKKQMRRGPSCTVQRVKEEQANGDPNLEREDAVVAVERRDGVREVSGMMHNHTRISGAPRTRNTDQCPATGITHEESLSASYPPLEPVKTPAVHQSGRSHVQDIPPAESADQTPLIKKRQNERTAEHGRSATATIATLLGNQGNELVAYYGWSSSADNGPTGVRLLQEIRAAFKAVLGLGKTWFDDAVPRLNQILYHRHVYGARLFKLAPGRNPIRRMDWTALKAWHTSASYTLTAAGLTGTLTLDRIPHEDARRTGLSFDQYGLLVVSEGAADGLQPHIPSTSNRQSLTKPGPSITHLSGDMANGRRSATEIEERACSATQRATPQLHAQEAELIRQAQGASLEPQTGLEGATDTESSLGSPRMSAELLLHSAIPLSFRSPSSPEPSRATHVDAPPVTSRSRPFTDIQPSVCTEDLGPERPRSSLLPSQIKIHEEDEDQDVTVKTEAVDDHQQSHDSTAPVQQHAERCESNQSRARFNSVGVKREAPSSLHDDEEAQLQIKILRLKRQAAEAEMEEMQLMLTLQRNKRKVYVEGSHQHPIDLDSV</sequence>
<protein>
    <submittedName>
        <fullName evidence="1">Uncharacterized protein</fullName>
    </submittedName>
</protein>